<protein>
    <recommendedName>
        <fullName evidence="5">Excinuclease ABC subunit A</fullName>
    </recommendedName>
</protein>
<feature type="region of interest" description="Disordered" evidence="1">
    <location>
        <begin position="24"/>
        <end position="61"/>
    </location>
</feature>
<dbReference type="AlphaFoldDB" id="S9RPZ7"/>
<comment type="caution">
    <text evidence="3">The sequence shown here is derived from an EMBL/GenBank/DDBJ whole genome shotgun (WGS) entry which is preliminary data.</text>
</comment>
<evidence type="ECO:0000313" key="4">
    <source>
        <dbReference type="Proteomes" id="UP000015347"/>
    </source>
</evidence>
<evidence type="ECO:0000313" key="3">
    <source>
        <dbReference type="EMBL" id="EPX76079.1"/>
    </source>
</evidence>
<proteinExistence type="predicted"/>
<keyword evidence="2" id="KW-0732">Signal</keyword>
<feature type="chain" id="PRO_5004568673" description="Excinuclease ABC subunit A" evidence="2">
    <location>
        <begin position="27"/>
        <end position="121"/>
    </location>
</feature>
<dbReference type="eggNOG" id="ENOG5032YTT">
    <property type="taxonomic scope" value="Bacteria"/>
</dbReference>
<keyword evidence="4" id="KW-1185">Reference proteome</keyword>
<name>S9RPZ7_9RHOB</name>
<feature type="signal peptide" evidence="2">
    <location>
        <begin position="1"/>
        <end position="26"/>
    </location>
</feature>
<dbReference type="RefSeq" id="WP_020039950.1">
    <property type="nucleotide sequence ID" value="NZ_KE557285.1"/>
</dbReference>
<dbReference type="HOGENOM" id="CLU_153196_1_0_5"/>
<sequence length="121" mass="13464">MRTHLTIAALAAALILPLAMNTPAQAAPKGCPPGLAKKHNGCTPPGLSGQRRGDDDRHYRDGDRYRIGDRIRDGYVVIRDPSRYGLASRGTYYRSGDYVYRVDRETREVLDFIGAFARLVD</sequence>
<gene>
    <name evidence="3" type="ORF">Salmuc_00732</name>
</gene>
<feature type="compositionally biased region" description="Basic and acidic residues" evidence="1">
    <location>
        <begin position="51"/>
        <end position="61"/>
    </location>
</feature>
<reference evidence="4" key="1">
    <citation type="journal article" date="2014" name="Stand. Genomic Sci.">
        <title>Genome sequence of the exopolysaccharide-producing Salipiger mucosus type strain (DSM 16094(T)), a moderately halophilic member of the Roseobacter clade.</title>
        <authorList>
            <person name="Riedel T."/>
            <person name="Spring S."/>
            <person name="Fiebig A."/>
            <person name="Petersen J."/>
            <person name="Kyrpides N.C."/>
            <person name="Goker M."/>
            <person name="Klenk H.P."/>
        </authorList>
    </citation>
    <scope>NUCLEOTIDE SEQUENCE [LARGE SCALE GENOMIC DNA]</scope>
    <source>
        <strain evidence="4">DSM 16094</strain>
    </source>
</reference>
<evidence type="ECO:0000256" key="1">
    <source>
        <dbReference type="SAM" id="MobiDB-lite"/>
    </source>
</evidence>
<evidence type="ECO:0008006" key="5">
    <source>
        <dbReference type="Google" id="ProtNLM"/>
    </source>
</evidence>
<dbReference type="STRING" id="1123237.Salmuc_00732"/>
<dbReference type="Proteomes" id="UP000015347">
    <property type="component" value="Unassembled WGS sequence"/>
</dbReference>
<dbReference type="EMBL" id="APVH01000061">
    <property type="protein sequence ID" value="EPX76079.1"/>
    <property type="molecule type" value="Genomic_DNA"/>
</dbReference>
<organism evidence="3 4">
    <name type="scientific">Salipiger mucosus DSM 16094</name>
    <dbReference type="NCBI Taxonomy" id="1123237"/>
    <lineage>
        <taxon>Bacteria</taxon>
        <taxon>Pseudomonadati</taxon>
        <taxon>Pseudomonadota</taxon>
        <taxon>Alphaproteobacteria</taxon>
        <taxon>Rhodobacterales</taxon>
        <taxon>Roseobacteraceae</taxon>
        <taxon>Salipiger</taxon>
    </lineage>
</organism>
<evidence type="ECO:0000256" key="2">
    <source>
        <dbReference type="SAM" id="SignalP"/>
    </source>
</evidence>
<accession>S9RPZ7</accession>